<dbReference type="Pfam" id="PF03372">
    <property type="entry name" value="Exo_endo_phos"/>
    <property type="match status" value="1"/>
</dbReference>
<dbReference type="Proteomes" id="UP000314982">
    <property type="component" value="Unassembled WGS sequence"/>
</dbReference>
<dbReference type="PANTHER" id="PTHR43250">
    <property type="entry name" value="EXODEOXYRIBONUCLEASE III"/>
    <property type="match status" value="1"/>
</dbReference>
<evidence type="ECO:0000256" key="2">
    <source>
        <dbReference type="ARBA" id="ARBA00007092"/>
    </source>
</evidence>
<accession>A0A4W5M1C4</accession>
<dbReference type="InterPro" id="IPR037493">
    <property type="entry name" value="ExoIII-like"/>
</dbReference>
<feature type="binding site" evidence="10">
    <location>
        <position position="38"/>
    </location>
    <ligand>
        <name>Mg(2+)</name>
        <dbReference type="ChEBI" id="CHEBI:18420"/>
        <label>1</label>
    </ligand>
</feature>
<keyword evidence="15" id="KW-1185">Reference proteome</keyword>
<dbReference type="GO" id="GO:0005739">
    <property type="term" value="C:mitochondrion"/>
    <property type="evidence" value="ECO:0007669"/>
    <property type="project" value="UniProtKB-SubCell"/>
</dbReference>
<dbReference type="PROSITE" id="PS51435">
    <property type="entry name" value="AP_NUCLEASE_F1_4"/>
    <property type="match status" value="1"/>
</dbReference>
<dbReference type="Gene3D" id="3.60.10.10">
    <property type="entry name" value="Endonuclease/exonuclease/phosphatase"/>
    <property type="match status" value="1"/>
</dbReference>
<comment type="subcellular location">
    <subcellularLocation>
        <location evidence="12">Nucleus</location>
    </subcellularLocation>
    <subcellularLocation>
        <location evidence="12">Cytoplasm</location>
    </subcellularLocation>
    <subcellularLocation>
        <location evidence="12">Mitochondrion</location>
    </subcellularLocation>
</comment>
<keyword evidence="12" id="KW-0540">Nuclease</keyword>
<keyword evidence="10" id="KW-0464">Manganese</keyword>
<dbReference type="GO" id="GO:0046872">
    <property type="term" value="F:metal ion binding"/>
    <property type="evidence" value="ECO:0007669"/>
    <property type="project" value="UniProtKB-KW"/>
</dbReference>
<keyword evidence="12" id="KW-0238">DNA-binding</keyword>
<evidence type="ECO:0000313" key="15">
    <source>
        <dbReference type="Proteomes" id="UP000314982"/>
    </source>
</evidence>
<comment type="function">
    <text evidence="12">Initiates repair of AP sites in DNA by catalyzing hydrolytic incision of the phosphodiester backbone immediately adjacent to the damage, generating a single-strand break with 5'-deoxyribose phosphate and 3'-hydroxyl ends.</text>
</comment>
<dbReference type="NCBIfam" id="TIGR00633">
    <property type="entry name" value="xth"/>
    <property type="match status" value="1"/>
</dbReference>
<dbReference type="EC" id="3.1.11.2" evidence="3"/>
<dbReference type="GO" id="GO:0004519">
    <property type="term" value="F:endonuclease activity"/>
    <property type="evidence" value="ECO:0007669"/>
    <property type="project" value="UniProtKB-KW"/>
</dbReference>
<keyword evidence="12" id="KW-0539">Nucleus</keyword>
<evidence type="ECO:0000259" key="13">
    <source>
        <dbReference type="Pfam" id="PF03372"/>
    </source>
</evidence>
<keyword evidence="12" id="KW-0255">Endonuclease</keyword>
<keyword evidence="4 10" id="KW-0479">Metal-binding</keyword>
<sequence>GAPAAKAGARPGAAALFADRNRRRLPAGRIAMRLATWNVNSLKVRLPQVLQWLADNPIEVLCLQELKMDHPVFPLAEIEAAGYQAAWFGQKTYNGVAILVKNGCSLTDVVAGMPGYDDEQRRVIAASVDGVRVMCAYFVNGEAVDSPKYQYKLQWLAQLEAYVAREVAQHADFALLGDYNIAPEDRDVYDAAAWQEQVLCTTPERESFKRLIGMGLSDSFRLFNQEEKQFSWWDYRAMAFRRNLGVRIDHILITDSLKARATACIIDKVPRKWERPSDHTPVVLTLRGVV</sequence>
<dbReference type="NCBIfam" id="TIGR00195">
    <property type="entry name" value="exoDNase_III"/>
    <property type="match status" value="1"/>
</dbReference>
<dbReference type="AlphaFoldDB" id="A0A4W5M1C4"/>
<name>A0A4W5M1C4_9TELE</name>
<reference evidence="15" key="1">
    <citation type="submission" date="2018-06" db="EMBL/GenBank/DDBJ databases">
        <title>Genome assembly of Danube salmon.</title>
        <authorList>
            <person name="Macqueen D.J."/>
            <person name="Gundappa M.K."/>
        </authorList>
    </citation>
    <scope>NUCLEOTIDE SEQUENCE [LARGE SCALE GENOMIC DNA]</scope>
</reference>
<dbReference type="PANTHER" id="PTHR43250:SF2">
    <property type="entry name" value="EXODEOXYRIBONUCLEASE III"/>
    <property type="match status" value="1"/>
</dbReference>
<evidence type="ECO:0000256" key="12">
    <source>
        <dbReference type="RuleBase" id="RU362131"/>
    </source>
</evidence>
<dbReference type="GeneTree" id="ENSGT00530000063540"/>
<dbReference type="InterPro" id="IPR036691">
    <property type="entry name" value="Endo/exonu/phosph_ase_sf"/>
</dbReference>
<keyword evidence="6 12" id="KW-0378">Hydrolase</keyword>
<dbReference type="GO" id="GO:0005634">
    <property type="term" value="C:nucleus"/>
    <property type="evidence" value="ECO:0007669"/>
    <property type="project" value="UniProtKB-SubCell"/>
</dbReference>
<evidence type="ECO:0000256" key="8">
    <source>
        <dbReference type="ARBA" id="ARBA00023204"/>
    </source>
</evidence>
<reference evidence="14" key="3">
    <citation type="submission" date="2025-09" db="UniProtKB">
        <authorList>
            <consortium name="Ensembl"/>
        </authorList>
    </citation>
    <scope>IDENTIFICATION</scope>
</reference>
<dbReference type="InterPro" id="IPR005135">
    <property type="entry name" value="Endo/exonuclease/phosphatase"/>
</dbReference>
<keyword evidence="12" id="KW-0963">Cytoplasm</keyword>
<comment type="catalytic activity">
    <reaction evidence="1">
        <text>Exonucleolytic cleavage in the 3'- to 5'-direction to yield nucleoside 5'-phosphates.</text>
        <dbReference type="EC" id="3.1.11.2"/>
    </reaction>
</comment>
<evidence type="ECO:0000256" key="1">
    <source>
        <dbReference type="ARBA" id="ARBA00000493"/>
    </source>
</evidence>
<organism evidence="14 15">
    <name type="scientific">Hucho hucho</name>
    <name type="common">huchen</name>
    <dbReference type="NCBI Taxonomy" id="62062"/>
    <lineage>
        <taxon>Eukaryota</taxon>
        <taxon>Metazoa</taxon>
        <taxon>Chordata</taxon>
        <taxon>Craniata</taxon>
        <taxon>Vertebrata</taxon>
        <taxon>Euteleostomi</taxon>
        <taxon>Actinopterygii</taxon>
        <taxon>Neopterygii</taxon>
        <taxon>Teleostei</taxon>
        <taxon>Protacanthopterygii</taxon>
        <taxon>Salmoniformes</taxon>
        <taxon>Salmonidae</taxon>
        <taxon>Salmoninae</taxon>
        <taxon>Hucho</taxon>
    </lineage>
</organism>
<evidence type="ECO:0000256" key="4">
    <source>
        <dbReference type="ARBA" id="ARBA00022723"/>
    </source>
</evidence>
<feature type="binding site" evidence="10">
    <location>
        <position position="178"/>
    </location>
    <ligand>
        <name>Mg(2+)</name>
        <dbReference type="ChEBI" id="CHEBI:18420"/>
        <label>1</label>
    </ligand>
</feature>
<feature type="domain" description="Endonuclease/exonuclease/phosphatase" evidence="13">
    <location>
        <begin position="35"/>
        <end position="279"/>
    </location>
</feature>
<comment type="cofactor">
    <cofactor evidence="10 12">
        <name>Mg(2+)</name>
        <dbReference type="ChEBI" id="CHEBI:18420"/>
    </cofactor>
    <cofactor evidence="10 12">
        <name>Mn(2+)</name>
        <dbReference type="ChEBI" id="CHEBI:29035"/>
    </cofactor>
    <text evidence="10 12">Probably binds two magnesium or manganese ions per subunit.</text>
</comment>
<keyword evidence="5 12" id="KW-0227">DNA damage</keyword>
<feature type="site" description="Interaction with DNA substrate" evidence="11">
    <location>
        <position position="279"/>
    </location>
</feature>
<feature type="binding site" evidence="10">
    <location>
        <position position="279"/>
    </location>
    <ligand>
        <name>Mg(2+)</name>
        <dbReference type="ChEBI" id="CHEBI:18420"/>
        <label>1</label>
    </ligand>
</feature>
<dbReference type="GO" id="GO:0008311">
    <property type="term" value="F:double-stranded DNA 3'-5' DNA exonuclease activity"/>
    <property type="evidence" value="ECO:0007669"/>
    <property type="project" value="UniProtKB-EC"/>
</dbReference>
<evidence type="ECO:0000256" key="9">
    <source>
        <dbReference type="PIRSR" id="PIRSR604808-1"/>
    </source>
</evidence>
<feature type="site" description="Transition state stabilizer" evidence="11">
    <location>
        <position position="180"/>
    </location>
</feature>
<comment type="similarity">
    <text evidence="2 12">Belongs to the DNA repair enzymes AP/ExoA family.</text>
</comment>
<evidence type="ECO:0000256" key="11">
    <source>
        <dbReference type="PIRSR" id="PIRSR604808-3"/>
    </source>
</evidence>
<evidence type="ECO:0000256" key="7">
    <source>
        <dbReference type="ARBA" id="ARBA00022842"/>
    </source>
</evidence>
<keyword evidence="12" id="KW-0496">Mitochondrion</keyword>
<feature type="binding site" evidence="10">
    <location>
        <position position="65"/>
    </location>
    <ligand>
        <name>Mg(2+)</name>
        <dbReference type="ChEBI" id="CHEBI:18420"/>
        <label>1</label>
    </ligand>
</feature>
<dbReference type="GO" id="GO:0006281">
    <property type="term" value="P:DNA repair"/>
    <property type="evidence" value="ECO:0007669"/>
    <property type="project" value="UniProtKB-KW"/>
</dbReference>
<dbReference type="Ensembl" id="ENSHHUT00000032347.1">
    <property type="protein sequence ID" value="ENSHHUP00000031065.1"/>
    <property type="gene ID" value="ENSHHUG00000019757.1"/>
</dbReference>
<dbReference type="CDD" id="cd09086">
    <property type="entry name" value="ExoIII-like_AP-endo"/>
    <property type="match status" value="1"/>
</dbReference>
<protein>
    <recommendedName>
        <fullName evidence="3">exodeoxyribonuclease III</fullName>
        <ecNumber evidence="3">3.1.11.2</ecNumber>
    </recommendedName>
</protein>
<dbReference type="STRING" id="62062.ENSHHUP00000031065"/>
<feature type="binding site" evidence="10">
    <location>
        <position position="180"/>
    </location>
    <ligand>
        <name>Mg(2+)</name>
        <dbReference type="ChEBI" id="CHEBI:18420"/>
        <label>1</label>
    </ligand>
</feature>
<dbReference type="GO" id="GO:0003677">
    <property type="term" value="F:DNA binding"/>
    <property type="evidence" value="ECO:0007669"/>
    <property type="project" value="UniProtKB-KW"/>
</dbReference>
<feature type="site" description="Important for catalytic activity" evidence="11">
    <location>
        <position position="249"/>
    </location>
</feature>
<proteinExistence type="inferred from homology"/>
<keyword evidence="7 10" id="KW-0460">Magnesium</keyword>
<evidence type="ECO:0000256" key="3">
    <source>
        <dbReference type="ARBA" id="ARBA00012115"/>
    </source>
</evidence>
<feature type="active site" evidence="9">
    <location>
        <position position="137"/>
    </location>
</feature>
<reference evidence="14" key="2">
    <citation type="submission" date="2025-08" db="UniProtKB">
        <authorList>
            <consortium name="Ensembl"/>
        </authorList>
    </citation>
    <scope>IDENTIFICATION</scope>
</reference>
<evidence type="ECO:0000256" key="6">
    <source>
        <dbReference type="ARBA" id="ARBA00022801"/>
    </source>
</evidence>
<feature type="binding site" evidence="10">
    <location>
        <position position="278"/>
    </location>
    <ligand>
        <name>Mg(2+)</name>
        <dbReference type="ChEBI" id="CHEBI:18420"/>
        <label>1</label>
    </ligand>
</feature>
<keyword evidence="8 12" id="KW-0234">DNA repair</keyword>
<dbReference type="SUPFAM" id="SSF56219">
    <property type="entry name" value="DNase I-like"/>
    <property type="match status" value="1"/>
</dbReference>
<dbReference type="InterPro" id="IPR004808">
    <property type="entry name" value="AP_endonuc_1"/>
</dbReference>
<evidence type="ECO:0000313" key="14">
    <source>
        <dbReference type="Ensembl" id="ENSHHUP00000031065.1"/>
    </source>
</evidence>
<evidence type="ECO:0000256" key="5">
    <source>
        <dbReference type="ARBA" id="ARBA00022763"/>
    </source>
</evidence>
<feature type="active site" description="Proton donor/acceptor" evidence="9">
    <location>
        <position position="178"/>
    </location>
</feature>
<evidence type="ECO:0000256" key="10">
    <source>
        <dbReference type="PIRSR" id="PIRSR604808-2"/>
    </source>
</evidence>
<feature type="active site" description="Proton acceptor" evidence="9">
    <location>
        <position position="279"/>
    </location>
</feature>